<evidence type="ECO:0000256" key="1">
    <source>
        <dbReference type="SAM" id="MobiDB-lite"/>
    </source>
</evidence>
<name>A0A3A8N2A7_9BACT</name>
<keyword evidence="3" id="KW-1185">Reference proteome</keyword>
<comment type="caution">
    <text evidence="2">The sequence shown here is derived from an EMBL/GenBank/DDBJ whole genome shotgun (WGS) entry which is preliminary data.</text>
</comment>
<accession>A0A3A8N2A7</accession>
<gene>
    <name evidence="2" type="ORF">D7X12_27135</name>
</gene>
<feature type="compositionally biased region" description="Basic residues" evidence="1">
    <location>
        <begin position="64"/>
        <end position="76"/>
    </location>
</feature>
<evidence type="ECO:0000313" key="3">
    <source>
        <dbReference type="Proteomes" id="UP000273405"/>
    </source>
</evidence>
<dbReference type="Proteomes" id="UP000273405">
    <property type="component" value="Unassembled WGS sequence"/>
</dbReference>
<dbReference type="AlphaFoldDB" id="A0A3A8N2A7"/>
<protein>
    <submittedName>
        <fullName evidence="2">Uncharacterized protein</fullName>
    </submittedName>
</protein>
<sequence>MRPRLAVPRVRPRRRARSAPPARREKARRAGAAPVLASPNPRPTRRGSAPRPAGCRPRSPACTRCRRRAPRSRRRPAPAPARWCGWWPSR</sequence>
<dbReference type="EMBL" id="RAWG01000206">
    <property type="protein sequence ID" value="RKH38163.1"/>
    <property type="molecule type" value="Genomic_DNA"/>
</dbReference>
<reference evidence="3" key="1">
    <citation type="submission" date="2018-09" db="EMBL/GenBank/DDBJ databases">
        <authorList>
            <person name="Livingstone P.G."/>
            <person name="Whitworth D.E."/>
        </authorList>
    </citation>
    <scope>NUCLEOTIDE SEQUENCE [LARGE SCALE GENOMIC DNA]</scope>
    <source>
        <strain evidence="3">CA040B</strain>
    </source>
</reference>
<proteinExistence type="predicted"/>
<organism evidence="2 3">
    <name type="scientific">Corallococcus sicarius</name>
    <dbReference type="NCBI Taxonomy" id="2316726"/>
    <lineage>
        <taxon>Bacteria</taxon>
        <taxon>Pseudomonadati</taxon>
        <taxon>Myxococcota</taxon>
        <taxon>Myxococcia</taxon>
        <taxon>Myxococcales</taxon>
        <taxon>Cystobacterineae</taxon>
        <taxon>Myxococcaceae</taxon>
        <taxon>Corallococcus</taxon>
    </lineage>
</organism>
<evidence type="ECO:0000313" key="2">
    <source>
        <dbReference type="EMBL" id="RKH38163.1"/>
    </source>
</evidence>
<feature type="region of interest" description="Disordered" evidence="1">
    <location>
        <begin position="1"/>
        <end position="90"/>
    </location>
</feature>